<accession>A0A1S6KQR3</accession>
<evidence type="ECO:0000256" key="1">
    <source>
        <dbReference type="SAM" id="MobiDB-lite"/>
    </source>
</evidence>
<dbReference type="AlphaFoldDB" id="A0A1S6KQR3"/>
<keyword evidence="2" id="KW-0614">Plasmid</keyword>
<protein>
    <submittedName>
        <fullName evidence="2">Uncharacterized protein</fullName>
    </submittedName>
</protein>
<dbReference type="EMBL" id="KY320277">
    <property type="protein sequence ID" value="AQT23673.1"/>
    <property type="molecule type" value="Genomic_DNA"/>
</dbReference>
<feature type="region of interest" description="Disordered" evidence="1">
    <location>
        <begin position="1"/>
        <end position="26"/>
    </location>
</feature>
<name>A0A1S6KQR3_9ENTR</name>
<sequence>MPKSSNRARHDFLTDPPPGRVGYHHRSRRNRVMKNIAINVSTKAPLQTVKDPVTRVSIQCTAKDEKGEDVEVNILDLEQHHTTNEIKVTFGGSPSQALTMLSRVMDVLQQQADAELQLNSYARLQ</sequence>
<proteinExistence type="predicted"/>
<evidence type="ECO:0000313" key="2">
    <source>
        <dbReference type="EMBL" id="AQT23673.1"/>
    </source>
</evidence>
<reference evidence="2" key="1">
    <citation type="submission" date="2016-12" db="EMBL/GenBank/DDBJ databases">
        <title>Complete nucleotide sequences of two VIM-1-encoding plasmids from Klebsiella pneumoniae and Leclercia adecarboxylata isolates of Czech origin.</title>
        <authorList>
            <person name="Papagiannitsis C."/>
            <person name="Papousek I."/>
            <person name="Hrabak J."/>
            <person name="Dolejska M."/>
        </authorList>
    </citation>
    <scope>NUCLEOTIDE SEQUENCE</scope>
    <source>
        <plasmid evidence="2">pLec-476cz</plasmid>
    </source>
</reference>
<organism evidence="2">
    <name type="scientific">Leclercia adecarboxylata</name>
    <dbReference type="NCBI Taxonomy" id="83655"/>
    <lineage>
        <taxon>Bacteria</taxon>
        <taxon>Pseudomonadati</taxon>
        <taxon>Pseudomonadota</taxon>
        <taxon>Gammaproteobacteria</taxon>
        <taxon>Enterobacterales</taxon>
        <taxon>Enterobacteriaceae</taxon>
        <taxon>Leclercia</taxon>
    </lineage>
</organism>
<geneLocation type="plasmid" evidence="2">
    <name>pLec-476cz</name>
</geneLocation>